<evidence type="ECO:0000256" key="6">
    <source>
        <dbReference type="SAM" id="Coils"/>
    </source>
</evidence>
<dbReference type="AlphaFoldDB" id="A0A6P6Y473"/>
<evidence type="ECO:0000256" key="4">
    <source>
        <dbReference type="ARBA" id="ARBA00023054"/>
    </source>
</evidence>
<organism evidence="9 10">
    <name type="scientific">Dermatophagoides pteronyssinus</name>
    <name type="common">European house dust mite</name>
    <dbReference type="NCBI Taxonomy" id="6956"/>
    <lineage>
        <taxon>Eukaryota</taxon>
        <taxon>Metazoa</taxon>
        <taxon>Ecdysozoa</taxon>
        <taxon>Arthropoda</taxon>
        <taxon>Chelicerata</taxon>
        <taxon>Arachnida</taxon>
        <taxon>Acari</taxon>
        <taxon>Acariformes</taxon>
        <taxon>Sarcoptiformes</taxon>
        <taxon>Astigmata</taxon>
        <taxon>Psoroptidia</taxon>
        <taxon>Analgoidea</taxon>
        <taxon>Pyroglyphidae</taxon>
        <taxon>Dermatophagoidinae</taxon>
        <taxon>Dermatophagoides</taxon>
    </lineage>
</organism>
<protein>
    <submittedName>
        <fullName evidence="10">Uncharacterized protein PFB0145c-like</fullName>
    </submittedName>
</protein>
<evidence type="ECO:0000313" key="9">
    <source>
        <dbReference type="Proteomes" id="UP000515146"/>
    </source>
</evidence>
<dbReference type="Gene3D" id="1.20.5.340">
    <property type="match status" value="1"/>
</dbReference>
<keyword evidence="3" id="KW-0963">Cytoplasm</keyword>
<sequence>MSEMINENDNNDNGGGDEQQFQTLSDTLIEQLDKWEYNDKNNHHHPSTNVGRISLYRQFDPLVGTPIKIESSSSSVSNNNDVPIVNDNVIVINNNNDDIHNGNNKIDDNKILNGNNNNNNIVVDDDDVHNQTFIKDETDIDEQEQQQFEQLEQENEHLKSLMEQMLLYNEEIINRSMAKITKQKKESDEKDEELKKNSIIISQLEEDINGIEKNYYEIHSRYDGLRTLVKEMDQQLSQKNSRIKELKDKIKEKDDDCLRLRQQADDAIETANQRLSNNNETVNLKAQVKILEMRVNGLQSQIEQKNRENEELSNIVNELIANQKS</sequence>
<keyword evidence="5" id="KW-0206">Cytoskeleton</keyword>
<keyword evidence="9" id="KW-1185">Reference proteome</keyword>
<evidence type="ECO:0000256" key="2">
    <source>
        <dbReference type="ARBA" id="ARBA00009423"/>
    </source>
</evidence>
<dbReference type="InParanoid" id="A0A6P6Y473"/>
<evidence type="ECO:0000256" key="3">
    <source>
        <dbReference type="ARBA" id="ARBA00022490"/>
    </source>
</evidence>
<evidence type="ECO:0000259" key="8">
    <source>
        <dbReference type="Pfam" id="PF05010"/>
    </source>
</evidence>
<feature type="domain" description="Transforming acidic coiled-coil-containing protein C-terminal" evidence="8">
    <location>
        <begin position="134"/>
        <end position="320"/>
    </location>
</feature>
<dbReference type="Proteomes" id="UP000515146">
    <property type="component" value="Unplaced"/>
</dbReference>
<gene>
    <name evidence="10" type="primary">LOC113793951</name>
</gene>
<feature type="region of interest" description="Disordered" evidence="7">
    <location>
        <begin position="1"/>
        <end position="20"/>
    </location>
</feature>
<keyword evidence="4 6" id="KW-0175">Coiled coil</keyword>
<feature type="coiled-coil region" evidence="6">
    <location>
        <begin position="134"/>
        <end position="197"/>
    </location>
</feature>
<dbReference type="OrthoDB" id="10255048at2759"/>
<proteinExistence type="inferred from homology"/>
<evidence type="ECO:0000313" key="10">
    <source>
        <dbReference type="RefSeq" id="XP_027199831.1"/>
    </source>
</evidence>
<comment type="subcellular location">
    <subcellularLocation>
        <location evidence="1">Cytoplasm</location>
        <location evidence="1">Cytoskeleton</location>
    </subcellularLocation>
</comment>
<feature type="coiled-coil region" evidence="6">
    <location>
        <begin position="229"/>
        <end position="322"/>
    </location>
</feature>
<name>A0A6P6Y473_DERPT</name>
<dbReference type="RefSeq" id="XP_027199831.1">
    <property type="nucleotide sequence ID" value="XM_027344030.1"/>
</dbReference>
<dbReference type="OMA" id="ANSRIEM"/>
<dbReference type="Gene3D" id="1.20.5.1700">
    <property type="match status" value="1"/>
</dbReference>
<comment type="similarity">
    <text evidence="2">Belongs to the TACC family.</text>
</comment>
<dbReference type="Pfam" id="PF05010">
    <property type="entry name" value="TACC_C"/>
    <property type="match status" value="1"/>
</dbReference>
<evidence type="ECO:0000256" key="7">
    <source>
        <dbReference type="SAM" id="MobiDB-lite"/>
    </source>
</evidence>
<dbReference type="KEGG" id="dpte:113793951"/>
<evidence type="ECO:0000256" key="5">
    <source>
        <dbReference type="ARBA" id="ARBA00023212"/>
    </source>
</evidence>
<accession>A0A6P6Y473</accession>
<reference evidence="10" key="1">
    <citation type="submission" date="2025-08" db="UniProtKB">
        <authorList>
            <consortium name="RefSeq"/>
        </authorList>
    </citation>
    <scope>IDENTIFICATION</scope>
    <source>
        <strain evidence="10">Airmid</strain>
    </source>
</reference>
<dbReference type="GO" id="GO:0005856">
    <property type="term" value="C:cytoskeleton"/>
    <property type="evidence" value="ECO:0007669"/>
    <property type="project" value="UniProtKB-SubCell"/>
</dbReference>
<dbReference type="InterPro" id="IPR007707">
    <property type="entry name" value="TACC_C"/>
</dbReference>
<evidence type="ECO:0000256" key="1">
    <source>
        <dbReference type="ARBA" id="ARBA00004245"/>
    </source>
</evidence>